<reference evidence="2 3" key="1">
    <citation type="journal article" date="2019" name="Sci. Rep.">
        <title>A multi-omics analysis of the grapevine pathogen Lasiodiplodia theobromae reveals that temperature affects the expression of virulence- and pathogenicity-related genes.</title>
        <authorList>
            <person name="Felix C."/>
            <person name="Meneses R."/>
            <person name="Goncalves M.F.M."/>
            <person name="Tilleman L."/>
            <person name="Duarte A.S."/>
            <person name="Jorrin-Novo J.V."/>
            <person name="Van de Peer Y."/>
            <person name="Deforce D."/>
            <person name="Van Nieuwerburgh F."/>
            <person name="Esteves A.C."/>
            <person name="Alves A."/>
        </authorList>
    </citation>
    <scope>NUCLEOTIDE SEQUENCE [LARGE SCALE GENOMIC DNA]</scope>
    <source>
        <strain evidence="2 3">LA-SOL3</strain>
    </source>
</reference>
<dbReference type="PANTHER" id="PTHR32487:SF0">
    <property type="entry name" value="3-OXO-DELTA(4,5)-STEROID 5-BETA-REDUCTASE"/>
    <property type="match status" value="1"/>
</dbReference>
<dbReference type="PANTHER" id="PTHR32487">
    <property type="entry name" value="3-OXO-DELTA(4,5)-STEROID 5-BETA-REDUCTASE"/>
    <property type="match status" value="1"/>
</dbReference>
<comment type="caution">
    <text evidence="2">The sequence shown here is derived from an EMBL/GenBank/DDBJ whole genome shotgun (WGS) entry which is preliminary data.</text>
</comment>
<evidence type="ECO:0000313" key="2">
    <source>
        <dbReference type="EMBL" id="KAB2570652.1"/>
    </source>
</evidence>
<evidence type="ECO:0000313" key="3">
    <source>
        <dbReference type="Proteomes" id="UP000325902"/>
    </source>
</evidence>
<proteinExistence type="predicted"/>
<dbReference type="AlphaFoldDB" id="A0A5N5CZG0"/>
<feature type="domain" description="PRISE-like Rossmann-fold" evidence="1">
    <location>
        <begin position="10"/>
        <end position="310"/>
    </location>
</feature>
<gene>
    <name evidence="2" type="primary">gsfE_2</name>
    <name evidence="2" type="ORF">DBV05_g10671</name>
</gene>
<evidence type="ECO:0000259" key="1">
    <source>
        <dbReference type="Pfam" id="PF22917"/>
    </source>
</evidence>
<dbReference type="SUPFAM" id="SSF51735">
    <property type="entry name" value="NAD(P)-binding Rossmann-fold domains"/>
    <property type="match status" value="1"/>
</dbReference>
<accession>A0A5N5CZG0</accession>
<organism evidence="2 3">
    <name type="scientific">Lasiodiplodia theobromae</name>
    <dbReference type="NCBI Taxonomy" id="45133"/>
    <lineage>
        <taxon>Eukaryota</taxon>
        <taxon>Fungi</taxon>
        <taxon>Dikarya</taxon>
        <taxon>Ascomycota</taxon>
        <taxon>Pezizomycotina</taxon>
        <taxon>Dothideomycetes</taxon>
        <taxon>Dothideomycetes incertae sedis</taxon>
        <taxon>Botryosphaeriales</taxon>
        <taxon>Botryosphaeriaceae</taxon>
        <taxon>Lasiodiplodia</taxon>
    </lineage>
</organism>
<protein>
    <submittedName>
        <fullName evidence="2">Short chain dehydrogenase gsfE</fullName>
    </submittedName>
</protein>
<dbReference type="Proteomes" id="UP000325902">
    <property type="component" value="Unassembled WGS sequence"/>
</dbReference>
<dbReference type="EMBL" id="VCHE01000127">
    <property type="protein sequence ID" value="KAB2570652.1"/>
    <property type="molecule type" value="Genomic_DNA"/>
</dbReference>
<dbReference type="OrthoDB" id="1731983at2759"/>
<dbReference type="InterPro" id="IPR055222">
    <property type="entry name" value="PRISE-like_Rossmann-fold"/>
</dbReference>
<dbReference type="InterPro" id="IPR036291">
    <property type="entry name" value="NAD(P)-bd_dom_sf"/>
</dbReference>
<name>A0A5N5CZG0_9PEZI</name>
<sequence>MSLSKPAKVAFVSGANGITGFAIVEHLLQQPKSEWSQIIVSSRRPMVYPWYDARIEFVAVDFLDPVEKTTEALKSICKDVTHVYYSSYVHHPDLSKLPEKNVPLFKNFLDTVRAACPKLERVCLQTGGKYYGTHLHRRPVPHTEDLPRYDDKGVNFYYPQEDYLASAQAASGGQWSYSIIRPFAVIGYVPQANGMSLGLSMAIYLILHVEMGSKVQFPGNDFTYNTIEDVSYPPAMADLSVWATTQDHTKNEAFNCTTGDLIMWRYFFPQLANYFGLEGPEEGNELLPVTPAEWVKDKKPVWLAIVEKYGGNPDAFDWCTWDMWSWAMYRKWPVWASMSKAKRLGWKRQDFAYDVWTETFKAFENAGVLPKASLLRKAVEEKRTV</sequence>
<dbReference type="CDD" id="cd08948">
    <property type="entry name" value="5beta-POR_like_SDR_a"/>
    <property type="match status" value="1"/>
</dbReference>
<dbReference type="Pfam" id="PF22917">
    <property type="entry name" value="PRISE"/>
    <property type="match status" value="1"/>
</dbReference>
<keyword evidence="3" id="KW-1185">Reference proteome</keyword>
<dbReference type="Gene3D" id="3.40.50.720">
    <property type="entry name" value="NAD(P)-binding Rossmann-like Domain"/>
    <property type="match status" value="1"/>
</dbReference>